<keyword evidence="3" id="KW-1185">Reference proteome</keyword>
<feature type="compositionally biased region" description="Low complexity" evidence="1">
    <location>
        <begin position="45"/>
        <end position="54"/>
    </location>
</feature>
<dbReference type="Proteomes" id="UP001212841">
    <property type="component" value="Unassembled WGS sequence"/>
</dbReference>
<reference evidence="2" key="1">
    <citation type="submission" date="2020-05" db="EMBL/GenBank/DDBJ databases">
        <title>Phylogenomic resolution of chytrid fungi.</title>
        <authorList>
            <person name="Stajich J.E."/>
            <person name="Amses K."/>
            <person name="Simmons R."/>
            <person name="Seto K."/>
            <person name="Myers J."/>
            <person name="Bonds A."/>
            <person name="Quandt C.A."/>
            <person name="Barry K."/>
            <person name="Liu P."/>
            <person name="Grigoriev I."/>
            <person name="Longcore J.E."/>
            <person name="James T.Y."/>
        </authorList>
    </citation>
    <scope>NUCLEOTIDE SEQUENCE</scope>
    <source>
        <strain evidence="2">JEL0318</strain>
    </source>
</reference>
<proteinExistence type="predicted"/>
<protein>
    <submittedName>
        <fullName evidence="2">Uncharacterized protein</fullName>
    </submittedName>
</protein>
<dbReference type="EMBL" id="JADGJD010000060">
    <property type="protein sequence ID" value="KAJ3055787.1"/>
    <property type="molecule type" value="Genomic_DNA"/>
</dbReference>
<sequence length="108" mass="10810">MAYQTGRGYVPAPVQQEWVGHVPSYPPANALPSKGPRGEGHHRTGSGSSVAGGSMAVGGGGGGTGAGKGKRLELLRGILEELDVEDVRGIVKEFGKRGGGLSDGSGGK</sequence>
<evidence type="ECO:0000313" key="3">
    <source>
        <dbReference type="Proteomes" id="UP001212841"/>
    </source>
</evidence>
<accession>A0AAD5X7P0</accession>
<feature type="region of interest" description="Disordered" evidence="1">
    <location>
        <begin position="21"/>
        <end position="69"/>
    </location>
</feature>
<gene>
    <name evidence="2" type="ORF">HK097_009290</name>
</gene>
<evidence type="ECO:0000256" key="1">
    <source>
        <dbReference type="SAM" id="MobiDB-lite"/>
    </source>
</evidence>
<name>A0AAD5X7P0_9FUNG</name>
<feature type="compositionally biased region" description="Gly residues" evidence="1">
    <location>
        <begin position="55"/>
        <end position="67"/>
    </location>
</feature>
<organism evidence="2 3">
    <name type="scientific">Rhizophlyctis rosea</name>
    <dbReference type="NCBI Taxonomy" id="64517"/>
    <lineage>
        <taxon>Eukaryota</taxon>
        <taxon>Fungi</taxon>
        <taxon>Fungi incertae sedis</taxon>
        <taxon>Chytridiomycota</taxon>
        <taxon>Chytridiomycota incertae sedis</taxon>
        <taxon>Chytridiomycetes</taxon>
        <taxon>Rhizophlyctidales</taxon>
        <taxon>Rhizophlyctidaceae</taxon>
        <taxon>Rhizophlyctis</taxon>
    </lineage>
</organism>
<comment type="caution">
    <text evidence="2">The sequence shown here is derived from an EMBL/GenBank/DDBJ whole genome shotgun (WGS) entry which is preliminary data.</text>
</comment>
<evidence type="ECO:0000313" key="2">
    <source>
        <dbReference type="EMBL" id="KAJ3055787.1"/>
    </source>
</evidence>
<dbReference type="AlphaFoldDB" id="A0AAD5X7P0"/>